<protein>
    <recommendedName>
        <fullName evidence="4">MORN repeat-containing protein 3</fullName>
    </recommendedName>
</protein>
<reference evidence="6 7" key="1">
    <citation type="journal article" date="2019" name="J. Hered.">
        <title>An Improved Genome Assembly for Drosophila navojoa, the Basal Species in the mojavensis Cluster.</title>
        <authorList>
            <person name="Vanderlinde T."/>
            <person name="Dupim E.G."/>
            <person name="Nazario-Yepiz N.O."/>
            <person name="Carvalho A.B."/>
        </authorList>
    </citation>
    <scope>NUCLEOTIDE SEQUENCE [LARGE SCALE GENOMIC DNA]</scope>
    <source>
        <strain evidence="6">Navoj_Jal97</strain>
        <tissue evidence="6">Whole organism</tissue>
    </source>
</reference>
<dbReference type="Pfam" id="PF02493">
    <property type="entry name" value="MORN"/>
    <property type="match status" value="4"/>
</dbReference>
<dbReference type="FunFam" id="2.20.110.10:FF:000002">
    <property type="entry name" value="Phosphatidylinositol 4-phosphate 5-kinase 8"/>
    <property type="match status" value="1"/>
</dbReference>
<proteinExistence type="predicted"/>
<dbReference type="EMBL" id="LSRL02000026">
    <property type="protein sequence ID" value="TDG49138.1"/>
    <property type="molecule type" value="Genomic_DNA"/>
</dbReference>
<evidence type="ECO:0000256" key="4">
    <source>
        <dbReference type="ARBA" id="ARBA00039854"/>
    </source>
</evidence>
<evidence type="ECO:0000256" key="2">
    <source>
        <dbReference type="ARBA" id="ARBA00022737"/>
    </source>
</evidence>
<dbReference type="PANTHER" id="PTHR46511:SF1">
    <property type="entry name" value="MORN REPEAT-CONTAINING PROTEIN 3"/>
    <property type="match status" value="1"/>
</dbReference>
<dbReference type="OrthoDB" id="270720at2759"/>
<dbReference type="AlphaFoldDB" id="A0A484BK75"/>
<evidence type="ECO:0000256" key="3">
    <source>
        <dbReference type="ARBA" id="ARBA00023329"/>
    </source>
</evidence>
<evidence type="ECO:0000256" key="5">
    <source>
        <dbReference type="ARBA" id="ARBA00045851"/>
    </source>
</evidence>
<dbReference type="KEGG" id="dnv:108653060"/>
<keyword evidence="3" id="KW-0968">Cytoplasmic vesicle</keyword>
<dbReference type="Gene3D" id="2.20.110.10">
    <property type="entry name" value="Histone H3 K4-specific methyltransferase SET7/9 N-terminal domain"/>
    <property type="match status" value="2"/>
</dbReference>
<dbReference type="PANTHER" id="PTHR46511">
    <property type="entry name" value="MORN REPEAT-CONTAINING PROTEIN 3"/>
    <property type="match status" value="1"/>
</dbReference>
<keyword evidence="7" id="KW-1185">Reference proteome</keyword>
<evidence type="ECO:0000313" key="6">
    <source>
        <dbReference type="EMBL" id="TDG49138.1"/>
    </source>
</evidence>
<dbReference type="STRING" id="7232.A0A484BK75"/>
<dbReference type="SUPFAM" id="SSF82185">
    <property type="entry name" value="Histone H3 K4-specific methyltransferase SET7/9 N-terminal domain"/>
    <property type="match status" value="2"/>
</dbReference>
<dbReference type="Proteomes" id="UP000295192">
    <property type="component" value="Unassembled WGS sequence"/>
</dbReference>
<organism evidence="6 7">
    <name type="scientific">Drosophila navojoa</name>
    <name type="common">Fruit fly</name>
    <dbReference type="NCBI Taxonomy" id="7232"/>
    <lineage>
        <taxon>Eukaryota</taxon>
        <taxon>Metazoa</taxon>
        <taxon>Ecdysozoa</taxon>
        <taxon>Arthropoda</taxon>
        <taxon>Hexapoda</taxon>
        <taxon>Insecta</taxon>
        <taxon>Pterygota</taxon>
        <taxon>Neoptera</taxon>
        <taxon>Endopterygota</taxon>
        <taxon>Diptera</taxon>
        <taxon>Brachycera</taxon>
        <taxon>Muscomorpha</taxon>
        <taxon>Ephydroidea</taxon>
        <taxon>Drosophilidae</taxon>
        <taxon>Drosophila</taxon>
    </lineage>
</organism>
<comment type="caution">
    <text evidence="6">The sequence shown here is derived from an EMBL/GenBank/DDBJ whole genome shotgun (WGS) entry which is preliminary data.</text>
</comment>
<accession>A0A484BK75</accession>
<evidence type="ECO:0000313" key="7">
    <source>
        <dbReference type="Proteomes" id="UP000295192"/>
    </source>
</evidence>
<dbReference type="GO" id="GO:0001669">
    <property type="term" value="C:acrosomal vesicle"/>
    <property type="evidence" value="ECO:0007669"/>
    <property type="project" value="UniProtKB-SubCell"/>
</dbReference>
<keyword evidence="2" id="KW-0677">Repeat</keyword>
<dbReference type="SMART" id="SM00698">
    <property type="entry name" value="MORN"/>
    <property type="match status" value="4"/>
</dbReference>
<dbReference type="OMA" id="WENDNAK"/>
<dbReference type="InterPro" id="IPR003409">
    <property type="entry name" value="MORN"/>
</dbReference>
<evidence type="ECO:0000256" key="1">
    <source>
        <dbReference type="ARBA" id="ARBA00004218"/>
    </source>
</evidence>
<name>A0A484BK75_DRONA</name>
<dbReference type="InterPro" id="IPR052472">
    <property type="entry name" value="MORN3"/>
</dbReference>
<sequence>MRTCLQRFFCPNKPVSSTGVRSTFVYPNGGTYKGYWLRNKNHDWGVKTTAERTTNYYARKKQPEGQLVFNGTWSHAKRQGAGSMVRKRGTDLQTVYNGQWYDDMKCGDGKHFYSDGCVYFGRWLRNRRHGLGIQWYADGSIYLGEWEADFKHGLGVYFYANGNRYEGHFARGFKNGEGVFYHMHTGQIQKGVWENDNAKTSVMQEEPYIRCNDAATPYPIPPIQLKYPNEIMCELFNRYRPFAEKPRRRFNDKVNLEFVHHQRQFASFEESMATPSRLDLYPNSGFVCTCNCKIYEK</sequence>
<comment type="subcellular location">
    <subcellularLocation>
        <location evidence="1">Cytoplasmic vesicle</location>
        <location evidence="1">Secretory vesicle</location>
        <location evidence="1">Acrosome</location>
    </subcellularLocation>
</comment>
<gene>
    <name evidence="6" type="ORF">AWZ03_004438</name>
</gene>
<comment type="function">
    <text evidence="5">Assembles a suppression complex (suppresome) by tethering SIRT1 and MDM2 to regulate composite modifications of p53/TP53. Confers both deacetylation-mediated functional inactivation, by SIRT1, and ubiquitination-dependent degradation, by MDM2, of p53/TP53, promoting a proliferative and cell survival behaviors. May play a role in the regulation of spermatogenesis.</text>
</comment>